<accession>A0ABR0UQI8</accession>
<comment type="catalytic activity">
    <reaction evidence="6">
        <text>O-phospho-L-threonyl-[protein] + H2O = L-threonyl-[protein] + phosphate</text>
        <dbReference type="Rhea" id="RHEA:47004"/>
        <dbReference type="Rhea" id="RHEA-COMP:11060"/>
        <dbReference type="Rhea" id="RHEA-COMP:11605"/>
        <dbReference type="ChEBI" id="CHEBI:15377"/>
        <dbReference type="ChEBI" id="CHEBI:30013"/>
        <dbReference type="ChEBI" id="CHEBI:43474"/>
        <dbReference type="ChEBI" id="CHEBI:61977"/>
        <dbReference type="EC" id="3.1.3.16"/>
    </reaction>
</comment>
<dbReference type="PROSITE" id="PS50137">
    <property type="entry name" value="DS_RBD"/>
    <property type="match status" value="2"/>
</dbReference>
<keyword evidence="3" id="KW-0378">Hydrolase</keyword>
<dbReference type="SMART" id="SM00577">
    <property type="entry name" value="CPDc"/>
    <property type="match status" value="1"/>
</dbReference>
<proteinExistence type="predicted"/>
<dbReference type="InterPro" id="IPR036412">
    <property type="entry name" value="HAD-like_sf"/>
</dbReference>
<dbReference type="SUPFAM" id="SSF54768">
    <property type="entry name" value="dsRNA-binding domain-like"/>
    <property type="match status" value="2"/>
</dbReference>
<comment type="caution">
    <text evidence="11">The sequence shown here is derived from an EMBL/GenBank/DDBJ whole genome shotgun (WGS) entry which is preliminary data.</text>
</comment>
<dbReference type="Proteomes" id="UP001318860">
    <property type="component" value="Unassembled WGS sequence"/>
</dbReference>
<evidence type="ECO:0000313" key="12">
    <source>
        <dbReference type="Proteomes" id="UP001318860"/>
    </source>
</evidence>
<evidence type="ECO:0000256" key="7">
    <source>
        <dbReference type="PROSITE-ProRule" id="PRU00266"/>
    </source>
</evidence>
<dbReference type="InterPro" id="IPR014720">
    <property type="entry name" value="dsRBD_dom"/>
</dbReference>
<evidence type="ECO:0000256" key="3">
    <source>
        <dbReference type="ARBA" id="ARBA00022801"/>
    </source>
</evidence>
<evidence type="ECO:0000256" key="5">
    <source>
        <dbReference type="ARBA" id="ARBA00047761"/>
    </source>
</evidence>
<protein>
    <recommendedName>
        <fullName evidence="2">protein-serine/threonine phosphatase</fullName>
        <ecNumber evidence="2">3.1.3.16</ecNumber>
    </recommendedName>
</protein>
<keyword evidence="12" id="KW-1185">Reference proteome</keyword>
<gene>
    <name evidence="11" type="ORF">DH2020_041825</name>
</gene>
<dbReference type="Pfam" id="PF03031">
    <property type="entry name" value="NIF"/>
    <property type="match status" value="1"/>
</dbReference>
<evidence type="ECO:0000256" key="1">
    <source>
        <dbReference type="ARBA" id="ARBA00004123"/>
    </source>
</evidence>
<evidence type="ECO:0000259" key="10">
    <source>
        <dbReference type="PROSITE" id="PS50969"/>
    </source>
</evidence>
<feature type="region of interest" description="Disordered" evidence="8">
    <location>
        <begin position="556"/>
        <end position="575"/>
    </location>
</feature>
<comment type="subcellular location">
    <subcellularLocation>
        <location evidence="1">Nucleus</location>
    </subcellularLocation>
</comment>
<evidence type="ECO:0000256" key="2">
    <source>
        <dbReference type="ARBA" id="ARBA00013081"/>
    </source>
</evidence>
<reference evidence="11 12" key="1">
    <citation type="journal article" date="2021" name="Comput. Struct. Biotechnol. J.">
        <title>De novo genome assembly of the potent medicinal plant Rehmannia glutinosa using nanopore technology.</title>
        <authorList>
            <person name="Ma L."/>
            <person name="Dong C."/>
            <person name="Song C."/>
            <person name="Wang X."/>
            <person name="Zheng X."/>
            <person name="Niu Y."/>
            <person name="Chen S."/>
            <person name="Feng W."/>
        </authorList>
    </citation>
    <scope>NUCLEOTIDE SEQUENCE [LARGE SCALE GENOMIC DNA]</scope>
    <source>
        <strain evidence="11">DH-2019</strain>
    </source>
</reference>
<evidence type="ECO:0000313" key="11">
    <source>
        <dbReference type="EMBL" id="KAK6124405.1"/>
    </source>
</evidence>
<keyword evidence="4" id="KW-0539">Nucleus</keyword>
<dbReference type="PROSITE" id="PS50969">
    <property type="entry name" value="FCP1"/>
    <property type="match status" value="1"/>
</dbReference>
<dbReference type="Gene3D" id="3.40.50.1000">
    <property type="entry name" value="HAD superfamily/HAD-like"/>
    <property type="match status" value="1"/>
</dbReference>
<feature type="domain" description="DRBM" evidence="9">
    <location>
        <begin position="764"/>
        <end position="801"/>
    </location>
</feature>
<feature type="compositionally biased region" description="Acidic residues" evidence="8">
    <location>
        <begin position="563"/>
        <end position="573"/>
    </location>
</feature>
<evidence type="ECO:0000256" key="4">
    <source>
        <dbReference type="ARBA" id="ARBA00023242"/>
    </source>
</evidence>
<dbReference type="InterPro" id="IPR023214">
    <property type="entry name" value="HAD_sf"/>
</dbReference>
<dbReference type="Gene3D" id="3.30.160.20">
    <property type="match status" value="1"/>
</dbReference>
<keyword evidence="7" id="KW-0694">RNA-binding</keyword>
<feature type="compositionally biased region" description="Pro residues" evidence="8">
    <location>
        <begin position="594"/>
        <end position="607"/>
    </location>
</feature>
<feature type="domain" description="FCP1 homology" evidence="10">
    <location>
        <begin position="139"/>
        <end position="361"/>
    </location>
</feature>
<dbReference type="EC" id="3.1.3.16" evidence="2"/>
<sequence>MFPKLVVVYEGERVLGEVQLHLQDGVVFGEELREIRISHYSPPSERCPPLAVLHTINSTGICFKMESTVKNQDSPLSFLHASCLRDNKIGNLGTTAVASIGGGEIHLVAMHSRKYEGQNPCFWGFNVASSLYNSCLVMLNLRCLGIVFDLDETLIVANTMRSFEDRIEALQRKLNSESDPQRVIDNGKVIKSQSEVVPALSDTHQPIVRPLIRLQDRNIILTRINPLIRDTSVLVRLRPAWEDLRSYLTARGRKRFEVFVCTMAERDYALEMWRLLDPESNLINSRQLLDRIVCVKSGSRKSLFNVFQDGNCHPKMALVIDDRLKVWDEKDQPRVHVVPAFAPYYAPQAEANNTIPVLCVARNVACNVRGGFFKEFDDGMLQRISEVVYEDDVKHVPSSPDVSQYLISEDDPSALNGNKESLGFDGMADAEVERRLKSLRLFSFSMLTFSSCMLISFYVLQSTSNIVSAEANSMITFENQNIQEAMSASSSAPPPNGNLDPRIASALHYAVSSSSFTVPPPTIQGAAMSFPSQQLPQVTSHIKPPVAHLGQVETTLHSSPAMEEGELPESELDPDTRRRLLILQHGQDMREQPPSEPQFPARPPMPVSVPRVQPRNWFPVEEEMSPRQLNRVAPSKEFPLNAESLPMDKNRAHHPPFLQKVEPSIPPGRLLLESQRLPKEVLFMQALPREDQLRLNQSLPDFHSFSGGDSSVAQPSSANKDLDLEAGQIDPYTETCTGALQDIAFKCGTKVEFKQSLLSSMELQFFVEVLFAGERIGEGIGRTRREAQRQAAEGSLLYLADKYISQLRPDSNYVPGDGSRFPNQRDNGFVNDANSFGYQSLPKEEGLTFSPAPPPRILDPRIEASKKPTGSIAALKELCMMEGLGVAFQTQPQFSANPGLKNEVYAEQYAVGFTFSRNLLVVLSSGFLIMVDIGRCVRYGNLEYEVEVNGQVLGKGIGLTWDEAKSQAAEKAIGALKSMLGQFPYRHQGAPRSMQSMPNKRLKQDFSRVPQRMPSSGRYPRNGSPVP</sequence>
<dbReference type="PANTHER" id="PTHR23081">
    <property type="entry name" value="RNA POLYMERASE II CTD PHOSPHATASE"/>
    <property type="match status" value="1"/>
</dbReference>
<feature type="region of interest" description="Disordered" evidence="8">
    <location>
        <begin position="588"/>
        <end position="610"/>
    </location>
</feature>
<evidence type="ECO:0000259" key="9">
    <source>
        <dbReference type="PROSITE" id="PS50137"/>
    </source>
</evidence>
<dbReference type="SUPFAM" id="SSF56784">
    <property type="entry name" value="HAD-like"/>
    <property type="match status" value="1"/>
</dbReference>
<organism evidence="11 12">
    <name type="scientific">Rehmannia glutinosa</name>
    <name type="common">Chinese foxglove</name>
    <dbReference type="NCBI Taxonomy" id="99300"/>
    <lineage>
        <taxon>Eukaryota</taxon>
        <taxon>Viridiplantae</taxon>
        <taxon>Streptophyta</taxon>
        <taxon>Embryophyta</taxon>
        <taxon>Tracheophyta</taxon>
        <taxon>Spermatophyta</taxon>
        <taxon>Magnoliopsida</taxon>
        <taxon>eudicotyledons</taxon>
        <taxon>Gunneridae</taxon>
        <taxon>Pentapetalae</taxon>
        <taxon>asterids</taxon>
        <taxon>lamiids</taxon>
        <taxon>Lamiales</taxon>
        <taxon>Orobanchaceae</taxon>
        <taxon>Rehmannieae</taxon>
        <taxon>Rehmannia</taxon>
    </lineage>
</organism>
<dbReference type="EMBL" id="JABTTQ020002404">
    <property type="protein sequence ID" value="KAK6124405.1"/>
    <property type="molecule type" value="Genomic_DNA"/>
</dbReference>
<comment type="catalytic activity">
    <reaction evidence="5">
        <text>O-phospho-L-seryl-[protein] + H2O = L-seryl-[protein] + phosphate</text>
        <dbReference type="Rhea" id="RHEA:20629"/>
        <dbReference type="Rhea" id="RHEA-COMP:9863"/>
        <dbReference type="Rhea" id="RHEA-COMP:11604"/>
        <dbReference type="ChEBI" id="CHEBI:15377"/>
        <dbReference type="ChEBI" id="CHEBI:29999"/>
        <dbReference type="ChEBI" id="CHEBI:43474"/>
        <dbReference type="ChEBI" id="CHEBI:83421"/>
        <dbReference type="EC" id="3.1.3.16"/>
    </reaction>
</comment>
<evidence type="ECO:0000256" key="8">
    <source>
        <dbReference type="SAM" id="MobiDB-lite"/>
    </source>
</evidence>
<dbReference type="SMART" id="SM00358">
    <property type="entry name" value="DSRM"/>
    <property type="match status" value="2"/>
</dbReference>
<feature type="region of interest" description="Disordered" evidence="8">
    <location>
        <begin position="987"/>
        <end position="1027"/>
    </location>
</feature>
<feature type="domain" description="DRBM" evidence="9">
    <location>
        <begin position="945"/>
        <end position="978"/>
    </location>
</feature>
<name>A0ABR0UQI8_REHGL</name>
<evidence type="ECO:0000256" key="6">
    <source>
        <dbReference type="ARBA" id="ARBA00048336"/>
    </source>
</evidence>
<dbReference type="InterPro" id="IPR004274">
    <property type="entry name" value="FCP1_dom"/>
</dbReference>
<dbReference type="PANTHER" id="PTHR23081:SF0">
    <property type="entry name" value="RNA POLYMERASE II C-TERMINAL DOMAIN PHOSPHATASE-LIKE 1"/>
    <property type="match status" value="1"/>
</dbReference>
<dbReference type="InterPro" id="IPR039189">
    <property type="entry name" value="Fcp1"/>
</dbReference>